<dbReference type="InterPro" id="IPR029479">
    <property type="entry name" value="Nitroreductase"/>
</dbReference>
<dbReference type="Pfam" id="PF00881">
    <property type="entry name" value="Nitroreductase"/>
    <property type="match status" value="1"/>
</dbReference>
<dbReference type="SUPFAM" id="SSF55469">
    <property type="entry name" value="FMN-dependent nitroreductase-like"/>
    <property type="match status" value="1"/>
</dbReference>
<feature type="domain" description="Nitroreductase" evidence="1">
    <location>
        <begin position="30"/>
        <end position="177"/>
    </location>
</feature>
<dbReference type="PANTHER" id="PTHR43035">
    <property type="entry name" value="FATTY ACID REPRESSION MUTANT PROTEIN 2-RELATED"/>
    <property type="match status" value="1"/>
</dbReference>
<evidence type="ECO:0000313" key="2">
    <source>
        <dbReference type="EMBL" id="MDK7187224.1"/>
    </source>
</evidence>
<dbReference type="RefSeq" id="WP_016647806.1">
    <property type="nucleotide sequence ID" value="NZ_JASOOE010000006.1"/>
</dbReference>
<evidence type="ECO:0000313" key="3">
    <source>
        <dbReference type="Proteomes" id="UP001229251"/>
    </source>
</evidence>
<name>A0AAJ1Q5P4_9LACT</name>
<dbReference type="EMBL" id="JASOOE010000006">
    <property type="protein sequence ID" value="MDK7187224.1"/>
    <property type="molecule type" value="Genomic_DNA"/>
</dbReference>
<evidence type="ECO:0000259" key="1">
    <source>
        <dbReference type="Pfam" id="PF00881"/>
    </source>
</evidence>
<dbReference type="Gene3D" id="3.40.109.10">
    <property type="entry name" value="NADH Oxidase"/>
    <property type="match status" value="1"/>
</dbReference>
<accession>A0AAJ1Q5P4</accession>
<dbReference type="Proteomes" id="UP001229251">
    <property type="component" value="Unassembled WGS sequence"/>
</dbReference>
<protein>
    <submittedName>
        <fullName evidence="2">Nitroreductase family protein</fullName>
    </submittedName>
</protein>
<proteinExistence type="predicted"/>
<comment type="caution">
    <text evidence="2">The sequence shown here is derived from an EMBL/GenBank/DDBJ whole genome shotgun (WGS) entry which is preliminary data.</text>
</comment>
<gene>
    <name evidence="2" type="ORF">QP433_04435</name>
</gene>
<organism evidence="2 3">
    <name type="scientific">Facklamia hominis</name>
    <dbReference type="NCBI Taxonomy" id="178214"/>
    <lineage>
        <taxon>Bacteria</taxon>
        <taxon>Bacillati</taxon>
        <taxon>Bacillota</taxon>
        <taxon>Bacilli</taxon>
        <taxon>Lactobacillales</taxon>
        <taxon>Aerococcaceae</taxon>
        <taxon>Facklamia</taxon>
    </lineage>
</organism>
<dbReference type="InterPro" id="IPR033877">
    <property type="entry name" value="Frm2/Hbn1"/>
</dbReference>
<dbReference type="GO" id="GO:0016491">
    <property type="term" value="F:oxidoreductase activity"/>
    <property type="evidence" value="ECO:0007669"/>
    <property type="project" value="InterPro"/>
</dbReference>
<reference evidence="2" key="1">
    <citation type="submission" date="2023-05" db="EMBL/GenBank/DDBJ databases">
        <title>Cataloging the Phylogenetic Diversity of Human Bladder Bacteria.</title>
        <authorList>
            <person name="Du J."/>
        </authorList>
    </citation>
    <scope>NUCLEOTIDE SEQUENCE</scope>
    <source>
        <strain evidence="2">UMB1231</strain>
    </source>
</reference>
<dbReference type="InterPro" id="IPR000415">
    <property type="entry name" value="Nitroreductase-like"/>
</dbReference>
<sequence length="200" mass="22641">MSNFLEIANKRRTQYMIGGEANHSIEEIAAELAKVITASPSAFNSQTTRLVIVAGSANQKVWEIIDGTQKEILDDGMYSYFKGVFETAKNAVGTVLFFEDRQALEEKVTTTPERRELYKEQNAAMAEYAAWLRLAELGYGANLQHFNIGFQQGFDRSIKEALDLPDHWELNAQMPFGPVIEPAQNLEKLNHEEQVRIIKD</sequence>
<dbReference type="AlphaFoldDB" id="A0AAJ1Q5P4"/>
<dbReference type="GO" id="GO:0034599">
    <property type="term" value="P:cellular response to oxidative stress"/>
    <property type="evidence" value="ECO:0007669"/>
    <property type="project" value="InterPro"/>
</dbReference>
<dbReference type="PANTHER" id="PTHR43035:SF1">
    <property type="entry name" value="FATTY ACID REPRESSION MUTANT PROTEIN 2-RELATED"/>
    <property type="match status" value="1"/>
</dbReference>